<evidence type="ECO:0000313" key="3">
    <source>
        <dbReference type="Proteomes" id="UP001221898"/>
    </source>
</evidence>
<dbReference type="EMBL" id="JAINUG010000111">
    <property type="protein sequence ID" value="KAJ8395943.1"/>
    <property type="molecule type" value="Genomic_DNA"/>
</dbReference>
<protein>
    <recommendedName>
        <fullName evidence="1">Tc1-like transposase DDE domain-containing protein</fullName>
    </recommendedName>
</protein>
<keyword evidence="3" id="KW-1185">Reference proteome</keyword>
<dbReference type="InterPro" id="IPR038717">
    <property type="entry name" value="Tc1-like_DDE_dom"/>
</dbReference>
<organism evidence="2 3">
    <name type="scientific">Aldrovandia affinis</name>
    <dbReference type="NCBI Taxonomy" id="143900"/>
    <lineage>
        <taxon>Eukaryota</taxon>
        <taxon>Metazoa</taxon>
        <taxon>Chordata</taxon>
        <taxon>Craniata</taxon>
        <taxon>Vertebrata</taxon>
        <taxon>Euteleostomi</taxon>
        <taxon>Actinopterygii</taxon>
        <taxon>Neopterygii</taxon>
        <taxon>Teleostei</taxon>
        <taxon>Notacanthiformes</taxon>
        <taxon>Halosauridae</taxon>
        <taxon>Aldrovandia</taxon>
    </lineage>
</organism>
<evidence type="ECO:0000313" key="2">
    <source>
        <dbReference type="EMBL" id="KAJ8395943.1"/>
    </source>
</evidence>
<dbReference type="InterPro" id="IPR036397">
    <property type="entry name" value="RNaseH_sf"/>
</dbReference>
<gene>
    <name evidence="2" type="ORF">AAFF_G00026510</name>
</gene>
<comment type="caution">
    <text evidence="2">The sequence shown here is derived from an EMBL/GenBank/DDBJ whole genome shotgun (WGS) entry which is preliminary data.</text>
</comment>
<proteinExistence type="predicted"/>
<accession>A0AAD7S503</accession>
<dbReference type="GO" id="GO:0003676">
    <property type="term" value="F:nucleic acid binding"/>
    <property type="evidence" value="ECO:0007669"/>
    <property type="project" value="InterPro"/>
</dbReference>
<dbReference type="Gene3D" id="3.30.420.10">
    <property type="entry name" value="Ribonuclease H-like superfamily/Ribonuclease H"/>
    <property type="match status" value="1"/>
</dbReference>
<dbReference type="AlphaFoldDB" id="A0AAD7S503"/>
<evidence type="ECO:0000259" key="1">
    <source>
        <dbReference type="Pfam" id="PF13358"/>
    </source>
</evidence>
<feature type="domain" description="Tc1-like transposase DDE" evidence="1">
    <location>
        <begin position="22"/>
        <end position="120"/>
    </location>
</feature>
<dbReference type="Proteomes" id="UP001221898">
    <property type="component" value="Unassembled WGS sequence"/>
</dbReference>
<reference evidence="2" key="1">
    <citation type="journal article" date="2023" name="Science">
        <title>Genome structures resolve the early diversification of teleost fishes.</title>
        <authorList>
            <person name="Parey E."/>
            <person name="Louis A."/>
            <person name="Montfort J."/>
            <person name="Bouchez O."/>
            <person name="Roques C."/>
            <person name="Iampietro C."/>
            <person name="Lluch J."/>
            <person name="Castinel A."/>
            <person name="Donnadieu C."/>
            <person name="Desvignes T."/>
            <person name="Floi Bucao C."/>
            <person name="Jouanno E."/>
            <person name="Wen M."/>
            <person name="Mejri S."/>
            <person name="Dirks R."/>
            <person name="Jansen H."/>
            <person name="Henkel C."/>
            <person name="Chen W.J."/>
            <person name="Zahm M."/>
            <person name="Cabau C."/>
            <person name="Klopp C."/>
            <person name="Thompson A.W."/>
            <person name="Robinson-Rechavi M."/>
            <person name="Braasch I."/>
            <person name="Lecointre G."/>
            <person name="Bobe J."/>
            <person name="Postlethwait J.H."/>
            <person name="Berthelot C."/>
            <person name="Roest Crollius H."/>
            <person name="Guiguen Y."/>
        </authorList>
    </citation>
    <scope>NUCLEOTIDE SEQUENCE</scope>
    <source>
        <strain evidence="2">NC1722</strain>
    </source>
</reference>
<sequence>MEAQPTRNTSMMMNQNIKSLIKRKRGRNIIGQRVTVNVPGQREGNITICAAISMNGVVVHNVVLGPYNTARLLRFLDSLNDTLIPQEEQDLEGPELMKFVVVWDNIHIHHSLLVREWFATYPARD</sequence>
<dbReference type="Pfam" id="PF13358">
    <property type="entry name" value="DDE_3"/>
    <property type="match status" value="1"/>
</dbReference>
<name>A0AAD7S503_9TELE</name>